<comment type="caution">
    <text evidence="1">The sequence shown here is derived from an EMBL/GenBank/DDBJ whole genome shotgun (WGS) entry which is preliminary data.</text>
</comment>
<evidence type="ECO:0008006" key="2">
    <source>
        <dbReference type="Google" id="ProtNLM"/>
    </source>
</evidence>
<name>A0A645H3I6_9ZZZZ</name>
<organism evidence="1">
    <name type="scientific">bioreactor metagenome</name>
    <dbReference type="NCBI Taxonomy" id="1076179"/>
    <lineage>
        <taxon>unclassified sequences</taxon>
        <taxon>metagenomes</taxon>
        <taxon>ecological metagenomes</taxon>
    </lineage>
</organism>
<protein>
    <recommendedName>
        <fullName evidence="2">Gfo/Idh/MocA-like oxidoreductase C-terminal domain-containing protein</fullName>
    </recommendedName>
</protein>
<dbReference type="EMBL" id="VSSQ01086157">
    <property type="protein sequence ID" value="MPN33588.1"/>
    <property type="molecule type" value="Genomic_DNA"/>
</dbReference>
<reference evidence="1" key="1">
    <citation type="submission" date="2019-08" db="EMBL/GenBank/DDBJ databases">
        <authorList>
            <person name="Kucharzyk K."/>
            <person name="Murdoch R.W."/>
            <person name="Higgins S."/>
            <person name="Loffler F."/>
        </authorList>
    </citation>
    <scope>NUCLEOTIDE SEQUENCE</scope>
</reference>
<dbReference type="Gene3D" id="3.30.360.10">
    <property type="entry name" value="Dihydrodipicolinate Reductase, domain 2"/>
    <property type="match status" value="1"/>
</dbReference>
<sequence>MIGRSGVTIVSEPPILVGHHGLAYEAAHFAQLVADGFTESPQLPLDETVAVMEVLDEIRAQVKVRYPGE</sequence>
<dbReference type="AlphaFoldDB" id="A0A645H3I6"/>
<accession>A0A645H3I6</accession>
<proteinExistence type="predicted"/>
<evidence type="ECO:0000313" key="1">
    <source>
        <dbReference type="EMBL" id="MPN33588.1"/>
    </source>
</evidence>
<gene>
    <name evidence="1" type="ORF">SDC9_181077</name>
</gene>